<proteinExistence type="predicted"/>
<feature type="non-terminal residue" evidence="2">
    <location>
        <position position="73"/>
    </location>
</feature>
<evidence type="ECO:0000313" key="2">
    <source>
        <dbReference type="EMBL" id="CAA2961314.1"/>
    </source>
</evidence>
<gene>
    <name evidence="2" type="ORF">OLEA9_A095631</name>
</gene>
<evidence type="ECO:0000256" key="1">
    <source>
        <dbReference type="SAM" id="MobiDB-lite"/>
    </source>
</evidence>
<feature type="compositionally biased region" description="Polar residues" evidence="1">
    <location>
        <begin position="48"/>
        <end position="59"/>
    </location>
</feature>
<feature type="region of interest" description="Disordered" evidence="1">
    <location>
        <begin position="38"/>
        <end position="73"/>
    </location>
</feature>
<protein>
    <submittedName>
        <fullName evidence="2">Uncharacterized protein</fullName>
    </submittedName>
</protein>
<organism evidence="2 3">
    <name type="scientific">Olea europaea subsp. europaea</name>
    <dbReference type="NCBI Taxonomy" id="158383"/>
    <lineage>
        <taxon>Eukaryota</taxon>
        <taxon>Viridiplantae</taxon>
        <taxon>Streptophyta</taxon>
        <taxon>Embryophyta</taxon>
        <taxon>Tracheophyta</taxon>
        <taxon>Spermatophyta</taxon>
        <taxon>Magnoliopsida</taxon>
        <taxon>eudicotyledons</taxon>
        <taxon>Gunneridae</taxon>
        <taxon>Pentapetalae</taxon>
        <taxon>asterids</taxon>
        <taxon>lamiids</taxon>
        <taxon>Lamiales</taxon>
        <taxon>Oleaceae</taxon>
        <taxon>Oleeae</taxon>
        <taxon>Olea</taxon>
    </lineage>
</organism>
<keyword evidence="3" id="KW-1185">Reference proteome</keyword>
<evidence type="ECO:0000313" key="3">
    <source>
        <dbReference type="Proteomes" id="UP000594638"/>
    </source>
</evidence>
<name>A0A8S0Q1B3_OLEEU</name>
<sequence length="73" mass="8278">MTRLMKSDQVKKIVTNNGKPTFSATYCYERWQSRTSTVAMARSEEKNNISPESIDSPSASEKPMKTGMLMNRT</sequence>
<comment type="caution">
    <text evidence="2">The sequence shown here is derived from an EMBL/GenBank/DDBJ whole genome shotgun (WGS) entry which is preliminary data.</text>
</comment>
<dbReference type="Proteomes" id="UP000594638">
    <property type="component" value="Unassembled WGS sequence"/>
</dbReference>
<reference evidence="2 3" key="1">
    <citation type="submission" date="2019-12" db="EMBL/GenBank/DDBJ databases">
        <authorList>
            <person name="Alioto T."/>
            <person name="Alioto T."/>
            <person name="Gomez Garrido J."/>
        </authorList>
    </citation>
    <scope>NUCLEOTIDE SEQUENCE [LARGE SCALE GENOMIC DNA]</scope>
</reference>
<accession>A0A8S0Q1B3</accession>
<dbReference type="EMBL" id="CACTIH010000526">
    <property type="protein sequence ID" value="CAA2961314.1"/>
    <property type="molecule type" value="Genomic_DNA"/>
</dbReference>
<dbReference type="AlphaFoldDB" id="A0A8S0Q1B3"/>
<dbReference type="Gramene" id="OE9A095631T1">
    <property type="protein sequence ID" value="OE9A095631C1"/>
    <property type="gene ID" value="OE9A095631"/>
</dbReference>